<dbReference type="SUPFAM" id="SSF88723">
    <property type="entry name" value="PIN domain-like"/>
    <property type="match status" value="1"/>
</dbReference>
<dbReference type="Proteomes" id="UP001206067">
    <property type="component" value="Unassembled WGS sequence"/>
</dbReference>
<accession>A0ABT1XLM0</accession>
<dbReference type="PANTHER" id="PTHR36173">
    <property type="entry name" value="RIBONUCLEASE VAPC16-RELATED"/>
    <property type="match status" value="1"/>
</dbReference>
<evidence type="ECO:0000313" key="3">
    <source>
        <dbReference type="Proteomes" id="UP001206067"/>
    </source>
</evidence>
<dbReference type="PANTHER" id="PTHR36173:SF1">
    <property type="entry name" value="RIBONUCLEASE VAPC22"/>
    <property type="match status" value="1"/>
</dbReference>
<feature type="domain" description="PIN" evidence="1">
    <location>
        <begin position="4"/>
        <end position="119"/>
    </location>
</feature>
<evidence type="ECO:0000259" key="1">
    <source>
        <dbReference type="Pfam" id="PF01850"/>
    </source>
</evidence>
<reference evidence="2 3" key="1">
    <citation type="submission" date="2022-08" db="EMBL/GenBank/DDBJ databases">
        <title>Polyphasic taxonomy analysis of Qipengyuania sp.RS5-5.</title>
        <authorList>
            <person name="Xamxidin M."/>
            <person name="Wu M."/>
        </authorList>
    </citation>
    <scope>NUCLEOTIDE SEQUENCE [LARGE SCALE GENOMIC DNA]</scope>
    <source>
        <strain evidence="2 3">RS5-5</strain>
    </source>
</reference>
<dbReference type="CDD" id="cd09872">
    <property type="entry name" value="PIN_Sll0205-like"/>
    <property type="match status" value="1"/>
</dbReference>
<dbReference type="RefSeq" id="WP_257594319.1">
    <property type="nucleotide sequence ID" value="NZ_JANKHH010000001.1"/>
</dbReference>
<gene>
    <name evidence="2" type="ORF">NSO95_01230</name>
</gene>
<keyword evidence="3" id="KW-1185">Reference proteome</keyword>
<organism evidence="2 3">
    <name type="scientific">Parerythrobacter lacustris</name>
    <dbReference type="NCBI Taxonomy" id="2969984"/>
    <lineage>
        <taxon>Bacteria</taxon>
        <taxon>Pseudomonadati</taxon>
        <taxon>Pseudomonadota</taxon>
        <taxon>Alphaproteobacteria</taxon>
        <taxon>Sphingomonadales</taxon>
        <taxon>Erythrobacteraceae</taxon>
        <taxon>Parerythrobacter</taxon>
    </lineage>
</organism>
<dbReference type="InterPro" id="IPR029060">
    <property type="entry name" value="PIN-like_dom_sf"/>
</dbReference>
<protein>
    <submittedName>
        <fullName evidence="2">Type II toxin-antitoxin system VapC family toxin</fullName>
    </submittedName>
</protein>
<dbReference type="InterPro" id="IPR041705">
    <property type="entry name" value="PIN_Sll0205"/>
</dbReference>
<dbReference type="InterPro" id="IPR052919">
    <property type="entry name" value="TA_system_RNase"/>
</dbReference>
<dbReference type="InterPro" id="IPR002716">
    <property type="entry name" value="PIN_dom"/>
</dbReference>
<evidence type="ECO:0000313" key="2">
    <source>
        <dbReference type="EMBL" id="MCR2832555.1"/>
    </source>
</evidence>
<dbReference type="EMBL" id="JANKHH010000001">
    <property type="protein sequence ID" value="MCR2832555.1"/>
    <property type="molecule type" value="Genomic_DNA"/>
</dbReference>
<name>A0ABT1XLM0_9SPHN</name>
<dbReference type="Pfam" id="PF01850">
    <property type="entry name" value="PIN"/>
    <property type="match status" value="1"/>
</dbReference>
<comment type="caution">
    <text evidence="2">The sequence shown here is derived from an EMBL/GenBank/DDBJ whole genome shotgun (WGS) entry which is preliminary data.</text>
</comment>
<proteinExistence type="predicted"/>
<dbReference type="Gene3D" id="3.40.50.1010">
    <property type="entry name" value="5'-nuclease"/>
    <property type="match status" value="1"/>
</dbReference>
<sequence length="124" mass="13634">MALLLDTHILAWFAAGDIRLKPHALDAILNPDTPLFVSAVVAWEYVELELRGRFHGAAPLGALLERLGAATLDYPAELWTLAAALPPIHRDPVDRMLVAHALALDMPLVTADADIRRYPIPTVW</sequence>